<dbReference type="GO" id="GO:0004462">
    <property type="term" value="F:lactoylglutathione lyase activity"/>
    <property type="evidence" value="ECO:0007669"/>
    <property type="project" value="InterPro"/>
</dbReference>
<feature type="domain" description="VOC" evidence="2">
    <location>
        <begin position="11"/>
        <end position="128"/>
    </location>
</feature>
<comment type="caution">
    <text evidence="3">The sequence shown here is derived from an EMBL/GenBank/DDBJ whole genome shotgun (WGS) entry which is preliminary data.</text>
</comment>
<dbReference type="CDD" id="cd16359">
    <property type="entry name" value="VOC_BsCatE_like_C"/>
    <property type="match status" value="1"/>
</dbReference>
<evidence type="ECO:0000313" key="4">
    <source>
        <dbReference type="Proteomes" id="UP000724672"/>
    </source>
</evidence>
<organism evidence="3 4">
    <name type="scientific">Anaeromonas frigoriresistens</name>
    <dbReference type="NCBI Taxonomy" id="2683708"/>
    <lineage>
        <taxon>Bacteria</taxon>
        <taxon>Bacillati</taxon>
        <taxon>Bacillota</taxon>
        <taxon>Tissierellia</taxon>
        <taxon>Tissierellales</taxon>
        <taxon>Thermohalobacteraceae</taxon>
        <taxon>Anaeromonas</taxon>
    </lineage>
</organism>
<feature type="domain" description="VOC" evidence="2">
    <location>
        <begin position="170"/>
        <end position="284"/>
    </location>
</feature>
<dbReference type="PROSITE" id="PS51819">
    <property type="entry name" value="VOC"/>
    <property type="match status" value="2"/>
</dbReference>
<dbReference type="PANTHER" id="PTHR43279">
    <property type="entry name" value="CATECHOL-2,3-DIOXYGENASE"/>
    <property type="match status" value="1"/>
</dbReference>
<keyword evidence="4" id="KW-1185">Reference proteome</keyword>
<protein>
    <submittedName>
        <fullName evidence="3">VOC family protein</fullName>
    </submittedName>
</protein>
<dbReference type="PROSITE" id="PS00934">
    <property type="entry name" value="GLYOXALASE_I_1"/>
    <property type="match status" value="2"/>
</dbReference>
<dbReference type="Pfam" id="PF00903">
    <property type="entry name" value="Glyoxalase"/>
    <property type="match status" value="2"/>
</dbReference>
<dbReference type="GO" id="GO:0046872">
    <property type="term" value="F:metal ion binding"/>
    <property type="evidence" value="ECO:0007669"/>
    <property type="project" value="UniProtKB-KW"/>
</dbReference>
<dbReference type="EMBL" id="WSFT01000053">
    <property type="protein sequence ID" value="MBS4539602.1"/>
    <property type="molecule type" value="Genomic_DNA"/>
</dbReference>
<dbReference type="SUPFAM" id="SSF54593">
    <property type="entry name" value="Glyoxalase/Bleomycin resistance protein/Dihydroxybiphenyl dioxygenase"/>
    <property type="match status" value="2"/>
</dbReference>
<dbReference type="InterPro" id="IPR029068">
    <property type="entry name" value="Glyas_Bleomycin-R_OHBP_Dase"/>
</dbReference>
<dbReference type="Proteomes" id="UP000724672">
    <property type="component" value="Unassembled WGS sequence"/>
</dbReference>
<evidence type="ECO:0000259" key="2">
    <source>
        <dbReference type="PROSITE" id="PS51819"/>
    </source>
</evidence>
<proteinExistence type="predicted"/>
<name>A0A942Z8A9_9FIRM</name>
<evidence type="ECO:0000256" key="1">
    <source>
        <dbReference type="ARBA" id="ARBA00022723"/>
    </source>
</evidence>
<dbReference type="AlphaFoldDB" id="A0A942Z8A9"/>
<dbReference type="Gene3D" id="3.10.180.10">
    <property type="entry name" value="2,3-Dihydroxybiphenyl 1,2-Dioxygenase, domain 1"/>
    <property type="match status" value="2"/>
</dbReference>
<dbReference type="InterPro" id="IPR004360">
    <property type="entry name" value="Glyas_Fos-R_dOase_dom"/>
</dbReference>
<keyword evidence="1" id="KW-0479">Metal-binding</keyword>
<dbReference type="InterPro" id="IPR018146">
    <property type="entry name" value="Glyoxalase_1_CS"/>
</dbReference>
<evidence type="ECO:0000313" key="3">
    <source>
        <dbReference type="EMBL" id="MBS4539602.1"/>
    </source>
</evidence>
<dbReference type="PANTHER" id="PTHR43279:SF1">
    <property type="entry name" value="CATECHOL-2,3-DIOXYGENASE"/>
    <property type="match status" value="1"/>
</dbReference>
<dbReference type="InterPro" id="IPR037523">
    <property type="entry name" value="VOC_core"/>
</dbReference>
<reference evidence="3" key="1">
    <citation type="submission" date="2019-12" db="EMBL/GenBank/DDBJ databases">
        <title>Clostridiaceae gen. nov. sp. nov., isolated from sediment in Xinjiang, China.</title>
        <authorList>
            <person name="Zhang R."/>
        </authorList>
    </citation>
    <scope>NUCLEOTIDE SEQUENCE</scope>
    <source>
        <strain evidence="3">D2Q-11</strain>
    </source>
</reference>
<sequence>MKKFHNNKNKYVTQIVLKVEDLERSLEFYKDIMGFKILKETEEEATLSTDGVNPLVILKEPKDIRRKIEKRTGLYHFALLLPSRSQLGLFLKNIQEKDHPIIGGSNHGVSEAIYLQDPDDNGIEVYSDVDSSKWEWRNNKVEMTTNPLDYNDLLAEAENDTWEGMPKDTIIGHIHLHVGDLSKSREFYMDGLGFDLVQEMGNSALFLSSGGYHHHIAINTWNGVGAEPLPENSAGMEYYSIQFPNEKSRNDAIDRLKELEYPVMKEGDHLYTKDPSENLIKLVI</sequence>
<dbReference type="RefSeq" id="WP_203367525.1">
    <property type="nucleotide sequence ID" value="NZ_WSFT01000053.1"/>
</dbReference>
<accession>A0A942Z8A9</accession>
<gene>
    <name evidence="3" type="ORF">GOQ27_14100</name>
</gene>